<evidence type="ECO:0000256" key="1">
    <source>
        <dbReference type="RuleBase" id="RU369025"/>
    </source>
</evidence>
<gene>
    <name evidence="3" type="ORF">HKD42_09350</name>
</gene>
<dbReference type="EMBL" id="JABCRE010000003">
    <property type="protein sequence ID" value="NMW32263.1"/>
    <property type="molecule type" value="Genomic_DNA"/>
</dbReference>
<comment type="function">
    <text evidence="1">Mechanosensitive channel that participates in the regulation of osmotic pressure changes within the cell, opening in response to stretch forces in the membrane lipid bilayer, without the need for other proteins. Contributes to normal resistance to hypoosmotic shock. Forms an ion channel of 1.0 nanosiemens conductance with a slight preference for anions.</text>
</comment>
<keyword evidence="1" id="KW-0812">Transmembrane</keyword>
<protein>
    <recommendedName>
        <fullName evidence="1">Small-conductance mechanosensitive channel</fullName>
    </recommendedName>
</protein>
<dbReference type="NCBIfam" id="NF033912">
    <property type="entry name" value="msc"/>
    <property type="match status" value="1"/>
</dbReference>
<accession>A0A848QNK6</accession>
<feature type="transmembrane region" description="Helical" evidence="1">
    <location>
        <begin position="325"/>
        <end position="345"/>
    </location>
</feature>
<keyword evidence="1" id="KW-0472">Membrane</keyword>
<dbReference type="InterPro" id="IPR045275">
    <property type="entry name" value="MscS_archaea/bacteria_type"/>
</dbReference>
<dbReference type="InterPro" id="IPR008910">
    <property type="entry name" value="MSC_TM_helix"/>
</dbReference>
<feature type="transmembrane region" description="Helical" evidence="1">
    <location>
        <begin position="12"/>
        <end position="34"/>
    </location>
</feature>
<keyword evidence="1" id="KW-0813">Transport</keyword>
<comment type="caution">
    <text evidence="3">The sequence shown here is derived from an EMBL/GenBank/DDBJ whole genome shotgun (WGS) entry which is preliminary data.</text>
</comment>
<keyword evidence="4" id="KW-1185">Reference proteome</keyword>
<evidence type="ECO:0000313" key="3">
    <source>
        <dbReference type="EMBL" id="NMW32263.1"/>
    </source>
</evidence>
<organism evidence="3 4">
    <name type="scientific">Pontixanthobacter rizhaonensis</name>
    <dbReference type="NCBI Taxonomy" id="2730337"/>
    <lineage>
        <taxon>Bacteria</taxon>
        <taxon>Pseudomonadati</taxon>
        <taxon>Pseudomonadota</taxon>
        <taxon>Alphaproteobacteria</taxon>
        <taxon>Sphingomonadales</taxon>
        <taxon>Erythrobacteraceae</taxon>
        <taxon>Pontixanthobacter</taxon>
    </lineage>
</organism>
<comment type="caution">
    <text evidence="1">Lacks conserved residue(s) required for the propagation of feature annotation.</text>
</comment>
<feature type="transmembrane region" description="Helical" evidence="1">
    <location>
        <begin position="192"/>
        <end position="216"/>
    </location>
</feature>
<comment type="subunit">
    <text evidence="1">Homoheptamer.</text>
</comment>
<sequence>MPLGNYQFDQELAVNLATVGVKALLILIVTWLLAKAAKWTFAKLVDKISFLQRGTSTGTSVGESLGKIVSLFIWLFGLLAILQVFELDAVATPINNLLNNMMDVIPNLLGAGILLFVGLMIAGIVRDIATTAMQTVDLDKWANKGGVDNVTGNTTISKTIGTIIYVFIAIPVAIAALGVLNIAAISGPATEMLGMILNAIPNIIAAGVLLGVGYMISKFAVGILSELLSGLGIDRSVDAMGLLPAGTSASGVVSRIVQIAIILFFAIAATKLLGFPELTNILNTVLEQGGNVMFGAVVIGIGFLIANLLANIVGGASGASVAGSVVRYATILLFTFMGLGQMGVGGEIVDMAFGALVIGGAVAGALAFGLGGRDWAAKKLEQMDGDAPAKAPAKKPAARKTATKAK</sequence>
<dbReference type="GO" id="GO:0005886">
    <property type="term" value="C:plasma membrane"/>
    <property type="evidence" value="ECO:0007669"/>
    <property type="project" value="UniProtKB-SubCell"/>
</dbReference>
<feature type="transmembrane region" description="Helical" evidence="1">
    <location>
        <begin position="105"/>
        <end position="125"/>
    </location>
</feature>
<feature type="transmembrane region" description="Helical" evidence="1">
    <location>
        <begin position="351"/>
        <end position="370"/>
    </location>
</feature>
<keyword evidence="1" id="KW-0407">Ion channel</keyword>
<reference evidence="3 4" key="1">
    <citation type="submission" date="2020-04" db="EMBL/GenBank/DDBJ databases">
        <authorList>
            <person name="Liu A."/>
        </authorList>
    </citation>
    <scope>NUCLEOTIDE SEQUENCE [LARGE SCALE GENOMIC DNA]</scope>
    <source>
        <strain evidence="3 4">RZ02</strain>
    </source>
</reference>
<name>A0A848QNK6_9SPHN</name>
<dbReference type="Pfam" id="PF05552">
    <property type="entry name" value="MS_channel_1st_1"/>
    <property type="match status" value="2"/>
</dbReference>
<dbReference type="GO" id="GO:0008381">
    <property type="term" value="F:mechanosensitive monoatomic ion channel activity"/>
    <property type="evidence" value="ECO:0007669"/>
    <property type="project" value="InterPro"/>
</dbReference>
<dbReference type="RefSeq" id="WP_170012735.1">
    <property type="nucleotide sequence ID" value="NZ_JABCRE010000003.1"/>
</dbReference>
<comment type="similarity">
    <text evidence="1">Belongs to the MscS (TC 1.A.23) family.</text>
</comment>
<feature type="region of interest" description="Disordered" evidence="2">
    <location>
        <begin position="383"/>
        <end position="406"/>
    </location>
</feature>
<dbReference type="AlphaFoldDB" id="A0A848QNK6"/>
<dbReference type="PANTHER" id="PTHR30221">
    <property type="entry name" value="SMALL-CONDUCTANCE MECHANOSENSITIVE CHANNEL"/>
    <property type="match status" value="1"/>
</dbReference>
<dbReference type="Proteomes" id="UP000561181">
    <property type="component" value="Unassembled WGS sequence"/>
</dbReference>
<evidence type="ECO:0000256" key="2">
    <source>
        <dbReference type="SAM" id="MobiDB-lite"/>
    </source>
</evidence>
<feature type="transmembrane region" description="Helical" evidence="1">
    <location>
        <begin position="252"/>
        <end position="273"/>
    </location>
</feature>
<proteinExistence type="inferred from homology"/>
<feature type="transmembrane region" description="Helical" evidence="1">
    <location>
        <begin position="68"/>
        <end position="85"/>
    </location>
</feature>
<dbReference type="Gene3D" id="1.10.287.1260">
    <property type="match status" value="1"/>
</dbReference>
<feature type="transmembrane region" description="Helical" evidence="1">
    <location>
        <begin position="293"/>
        <end position="313"/>
    </location>
</feature>
<keyword evidence="1" id="KW-1003">Cell membrane</keyword>
<feature type="compositionally biased region" description="Basic residues" evidence="2">
    <location>
        <begin position="392"/>
        <end position="406"/>
    </location>
</feature>
<evidence type="ECO:0000313" key="4">
    <source>
        <dbReference type="Proteomes" id="UP000561181"/>
    </source>
</evidence>
<keyword evidence="1" id="KW-0997">Cell inner membrane</keyword>
<keyword evidence="1" id="KW-0406">Ion transport</keyword>
<dbReference type="PANTHER" id="PTHR30221:SF1">
    <property type="entry name" value="SMALL-CONDUCTANCE MECHANOSENSITIVE CHANNEL"/>
    <property type="match status" value="1"/>
</dbReference>
<feature type="transmembrane region" description="Helical" evidence="1">
    <location>
        <begin position="163"/>
        <end position="186"/>
    </location>
</feature>
<comment type="subcellular location">
    <subcellularLocation>
        <location evidence="1">Cell inner membrane</location>
        <topology evidence="1">Multi-pass membrane protein</topology>
    </subcellularLocation>
</comment>
<keyword evidence="1" id="KW-1133">Transmembrane helix</keyword>